<dbReference type="Gene3D" id="1.10.10.10">
    <property type="entry name" value="Winged helix-like DNA-binding domain superfamily/Winged helix DNA-binding domain"/>
    <property type="match status" value="1"/>
</dbReference>
<dbReference type="InterPro" id="IPR036390">
    <property type="entry name" value="WH_DNA-bd_sf"/>
</dbReference>
<dbReference type="AlphaFoldDB" id="A0A9D0ZQ39"/>
<evidence type="ECO:0000259" key="2">
    <source>
        <dbReference type="Pfam" id="PF13280"/>
    </source>
</evidence>
<accession>A0A9D0ZQ39</accession>
<dbReference type="PROSITE" id="PS52050">
    <property type="entry name" value="WYL"/>
    <property type="match status" value="1"/>
</dbReference>
<sequence length="197" mass="23585">MGKISNAIKMLNYLNTGNKYNVKQLSEKLGISERMVRYYKNELEEAGIPIETFMGPDGGYYILKTNEPYNQFNKYDLELLEDVYNKLKEINYSNIDKLEKLISKIKHLSDIEEEKSKYFITNKIEDNSKMYFTLNKAIANKERILILYKNLKGVLKERYIHPMHIFKYDNKFYVTAFCELRNDIRHFEFSRIKIVEK</sequence>
<comment type="caution">
    <text evidence="3">The sequence shown here is derived from an EMBL/GenBank/DDBJ whole genome shotgun (WGS) entry which is preliminary data.</text>
</comment>
<dbReference type="Proteomes" id="UP000886786">
    <property type="component" value="Unassembled WGS sequence"/>
</dbReference>
<dbReference type="Pfam" id="PF08279">
    <property type="entry name" value="HTH_11"/>
    <property type="match status" value="1"/>
</dbReference>
<evidence type="ECO:0000313" key="4">
    <source>
        <dbReference type="Proteomes" id="UP000886786"/>
    </source>
</evidence>
<reference evidence="3" key="1">
    <citation type="submission" date="2020-10" db="EMBL/GenBank/DDBJ databases">
        <authorList>
            <person name="Gilroy R."/>
        </authorList>
    </citation>
    <scope>NUCLEOTIDE SEQUENCE</scope>
    <source>
        <strain evidence="3">CHK147-3167</strain>
    </source>
</reference>
<organism evidence="3 4">
    <name type="scientific">Candidatus Coprosoma intestinipullorum</name>
    <dbReference type="NCBI Taxonomy" id="2840752"/>
    <lineage>
        <taxon>Bacteria</taxon>
        <taxon>Bacillati</taxon>
        <taxon>Bacillota</taxon>
        <taxon>Bacillota incertae sedis</taxon>
        <taxon>Candidatus Coprosoma</taxon>
    </lineage>
</organism>
<protein>
    <submittedName>
        <fullName evidence="3">WYL domain-containing protein</fullName>
    </submittedName>
</protein>
<proteinExistence type="predicted"/>
<dbReference type="InterPro" id="IPR051534">
    <property type="entry name" value="CBASS_pafABC_assoc_protein"/>
</dbReference>
<dbReference type="EMBL" id="DVFV01000042">
    <property type="protein sequence ID" value="HIQ90431.1"/>
    <property type="molecule type" value="Genomic_DNA"/>
</dbReference>
<evidence type="ECO:0000259" key="1">
    <source>
        <dbReference type="Pfam" id="PF08279"/>
    </source>
</evidence>
<feature type="domain" description="Helix-turn-helix type 11" evidence="1">
    <location>
        <begin position="9"/>
        <end position="60"/>
    </location>
</feature>
<dbReference type="InterPro" id="IPR013196">
    <property type="entry name" value="HTH_11"/>
</dbReference>
<dbReference type="InterPro" id="IPR036388">
    <property type="entry name" value="WH-like_DNA-bd_sf"/>
</dbReference>
<gene>
    <name evidence="3" type="ORF">IAB27_02230</name>
</gene>
<dbReference type="SUPFAM" id="SSF46785">
    <property type="entry name" value="Winged helix' DNA-binding domain"/>
    <property type="match status" value="1"/>
</dbReference>
<feature type="domain" description="WYL" evidence="2">
    <location>
        <begin position="133"/>
        <end position="195"/>
    </location>
</feature>
<dbReference type="Pfam" id="PF13280">
    <property type="entry name" value="WYL"/>
    <property type="match status" value="1"/>
</dbReference>
<dbReference type="PANTHER" id="PTHR34580:SF3">
    <property type="entry name" value="PROTEIN PAFB"/>
    <property type="match status" value="1"/>
</dbReference>
<evidence type="ECO:0000313" key="3">
    <source>
        <dbReference type="EMBL" id="HIQ90431.1"/>
    </source>
</evidence>
<dbReference type="InterPro" id="IPR026881">
    <property type="entry name" value="WYL_dom"/>
</dbReference>
<dbReference type="PANTHER" id="PTHR34580">
    <property type="match status" value="1"/>
</dbReference>
<reference evidence="3" key="2">
    <citation type="journal article" date="2021" name="PeerJ">
        <title>Extensive microbial diversity within the chicken gut microbiome revealed by metagenomics and culture.</title>
        <authorList>
            <person name="Gilroy R."/>
            <person name="Ravi A."/>
            <person name="Getino M."/>
            <person name="Pursley I."/>
            <person name="Horton D.L."/>
            <person name="Alikhan N.F."/>
            <person name="Baker D."/>
            <person name="Gharbi K."/>
            <person name="Hall N."/>
            <person name="Watson M."/>
            <person name="Adriaenssens E.M."/>
            <person name="Foster-Nyarko E."/>
            <person name="Jarju S."/>
            <person name="Secka A."/>
            <person name="Antonio M."/>
            <person name="Oren A."/>
            <person name="Chaudhuri R.R."/>
            <person name="La Ragione R."/>
            <person name="Hildebrand F."/>
            <person name="Pallen M.J."/>
        </authorList>
    </citation>
    <scope>NUCLEOTIDE SEQUENCE</scope>
    <source>
        <strain evidence="3">CHK147-3167</strain>
    </source>
</reference>
<name>A0A9D0ZQ39_9FIRM</name>